<evidence type="ECO:0000313" key="6">
    <source>
        <dbReference type="Proteomes" id="UP000683507"/>
    </source>
</evidence>
<sequence length="192" mass="22070">MLKNITNHYDVILASKSPRRQQLLKEILPDFTINVRPVDEVYPSDLKQEEIAPYLSQLKSAAFEDLKTNQLVITADTIVCLDDKVLGKPKDFKESFQMLSELSGNTHVVYSGVTIKTQNKTVSFYDATKVTFYPLSASEIEHYIHTCQPFDKAGSYGIQEWMGYVGIEKMEGEFYNVMGLPLHRLYRELKKY</sequence>
<dbReference type="NCBIfam" id="TIGR00172">
    <property type="entry name" value="maf"/>
    <property type="match status" value="1"/>
</dbReference>
<keyword evidence="4" id="KW-0963">Cytoplasm</keyword>
<dbReference type="HAMAP" id="MF_00528">
    <property type="entry name" value="Maf"/>
    <property type="match status" value="1"/>
</dbReference>
<dbReference type="PANTHER" id="PTHR43213:SF5">
    <property type="entry name" value="BIFUNCTIONAL DTTP_UTP PYROPHOSPHATASE_METHYLTRANSFERASE PROTEIN-RELATED"/>
    <property type="match status" value="1"/>
</dbReference>
<comment type="subcellular location">
    <subcellularLocation>
        <location evidence="4">Cytoplasm</location>
    </subcellularLocation>
</comment>
<reference evidence="5" key="1">
    <citation type="submission" date="2021-04" db="EMBL/GenBank/DDBJ databases">
        <authorList>
            <person name="Rodrigo-Torres L."/>
            <person name="Arahal R. D."/>
            <person name="Lucena T."/>
        </authorList>
    </citation>
    <scope>NUCLEOTIDE SEQUENCE</scope>
    <source>
        <strain evidence="5">AS29M-1</strain>
    </source>
</reference>
<keyword evidence="2 4" id="KW-0378">Hydrolase</keyword>
<dbReference type="Pfam" id="PF02545">
    <property type="entry name" value="Maf"/>
    <property type="match status" value="1"/>
</dbReference>
<evidence type="ECO:0000256" key="1">
    <source>
        <dbReference type="ARBA" id="ARBA00001968"/>
    </source>
</evidence>
<dbReference type="Proteomes" id="UP000683507">
    <property type="component" value="Chromosome"/>
</dbReference>
<comment type="catalytic activity">
    <reaction evidence="4">
        <text>dTTP + H2O = dTMP + diphosphate + H(+)</text>
        <dbReference type="Rhea" id="RHEA:28534"/>
        <dbReference type="ChEBI" id="CHEBI:15377"/>
        <dbReference type="ChEBI" id="CHEBI:15378"/>
        <dbReference type="ChEBI" id="CHEBI:33019"/>
        <dbReference type="ChEBI" id="CHEBI:37568"/>
        <dbReference type="ChEBI" id="CHEBI:63528"/>
        <dbReference type="EC" id="3.6.1.9"/>
    </reaction>
</comment>
<dbReference type="SUPFAM" id="SSF52972">
    <property type="entry name" value="ITPase-like"/>
    <property type="match status" value="1"/>
</dbReference>
<feature type="site" description="Important for substrate specificity" evidence="4">
    <location>
        <position position="19"/>
    </location>
</feature>
<name>A0A916NH43_9FLAO</name>
<feature type="active site" description="Proton acceptor" evidence="4">
    <location>
        <position position="76"/>
    </location>
</feature>
<evidence type="ECO:0000313" key="5">
    <source>
        <dbReference type="EMBL" id="CAG5080728.1"/>
    </source>
</evidence>
<comment type="function">
    <text evidence="4">Nucleoside triphosphate pyrophosphatase that hydrolyzes dTTP and UTP. May have a dual role in cell division arrest and in preventing the incorporation of modified nucleotides into cellular nucleic acids.</text>
</comment>
<comment type="similarity">
    <text evidence="4">Belongs to the Maf family. YhdE subfamily.</text>
</comment>
<proteinExistence type="inferred from homology"/>
<dbReference type="Gene3D" id="3.90.950.10">
    <property type="match status" value="1"/>
</dbReference>
<dbReference type="RefSeq" id="WP_258541630.1">
    <property type="nucleotide sequence ID" value="NZ_OU015584.1"/>
</dbReference>
<dbReference type="KEGG" id="ptan:CRYO30217_01429"/>
<protein>
    <recommendedName>
        <fullName evidence="4">dTTP/UTP pyrophosphatase</fullName>
        <shortName evidence="4">dTTPase/UTPase</shortName>
        <ecNumber evidence="4">3.6.1.9</ecNumber>
    </recommendedName>
    <alternativeName>
        <fullName evidence="4">Nucleoside triphosphate pyrophosphatase</fullName>
    </alternativeName>
    <alternativeName>
        <fullName evidence="4">Nucleotide pyrophosphatase</fullName>
        <shortName evidence="4">Nucleotide PPase</shortName>
    </alternativeName>
</protein>
<comment type="catalytic activity">
    <reaction evidence="4">
        <text>UTP + H2O = UMP + diphosphate + H(+)</text>
        <dbReference type="Rhea" id="RHEA:29395"/>
        <dbReference type="ChEBI" id="CHEBI:15377"/>
        <dbReference type="ChEBI" id="CHEBI:15378"/>
        <dbReference type="ChEBI" id="CHEBI:33019"/>
        <dbReference type="ChEBI" id="CHEBI:46398"/>
        <dbReference type="ChEBI" id="CHEBI:57865"/>
        <dbReference type="EC" id="3.6.1.9"/>
    </reaction>
</comment>
<accession>A0A916NH43</accession>
<evidence type="ECO:0000256" key="4">
    <source>
        <dbReference type="HAMAP-Rule" id="MF_00528"/>
    </source>
</evidence>
<dbReference type="GO" id="GO:0047429">
    <property type="term" value="F:nucleoside triphosphate diphosphatase activity"/>
    <property type="evidence" value="ECO:0007669"/>
    <property type="project" value="UniProtKB-EC"/>
</dbReference>
<dbReference type="PIRSF" id="PIRSF006305">
    <property type="entry name" value="Maf"/>
    <property type="match status" value="1"/>
</dbReference>
<comment type="caution">
    <text evidence="4">Lacks conserved residue(s) required for the propagation of feature annotation.</text>
</comment>
<comment type="cofactor">
    <cofactor evidence="1 4">
        <name>a divalent metal cation</name>
        <dbReference type="ChEBI" id="CHEBI:60240"/>
    </cofactor>
</comment>
<evidence type="ECO:0000256" key="3">
    <source>
        <dbReference type="ARBA" id="ARBA00023080"/>
    </source>
</evidence>
<feature type="site" description="Important for substrate specificity" evidence="4">
    <location>
        <position position="77"/>
    </location>
</feature>
<dbReference type="InterPro" id="IPR029001">
    <property type="entry name" value="ITPase-like_fam"/>
</dbReference>
<dbReference type="EC" id="3.6.1.9" evidence="4"/>
<dbReference type="GO" id="GO:0005737">
    <property type="term" value="C:cytoplasm"/>
    <property type="evidence" value="ECO:0007669"/>
    <property type="project" value="UniProtKB-SubCell"/>
</dbReference>
<dbReference type="InterPro" id="IPR003697">
    <property type="entry name" value="Maf-like"/>
</dbReference>
<feature type="site" description="Important for substrate specificity" evidence="4">
    <location>
        <position position="159"/>
    </location>
</feature>
<dbReference type="AlphaFoldDB" id="A0A916NH43"/>
<dbReference type="CDD" id="cd00555">
    <property type="entry name" value="Maf"/>
    <property type="match status" value="1"/>
</dbReference>
<keyword evidence="3 4" id="KW-0546">Nucleotide metabolism</keyword>
<organism evidence="5 6">
    <name type="scientific">Parvicella tangerina</name>
    <dbReference type="NCBI Taxonomy" id="2829795"/>
    <lineage>
        <taxon>Bacteria</taxon>
        <taxon>Pseudomonadati</taxon>
        <taxon>Bacteroidota</taxon>
        <taxon>Flavobacteriia</taxon>
        <taxon>Flavobacteriales</taxon>
        <taxon>Parvicellaceae</taxon>
        <taxon>Parvicella</taxon>
    </lineage>
</organism>
<gene>
    <name evidence="5" type="primary">maf</name>
    <name evidence="5" type="ORF">CRYO30217_01429</name>
</gene>
<dbReference type="EMBL" id="OU015584">
    <property type="protein sequence ID" value="CAG5080728.1"/>
    <property type="molecule type" value="Genomic_DNA"/>
</dbReference>
<dbReference type="PANTHER" id="PTHR43213">
    <property type="entry name" value="BIFUNCTIONAL DTTP/UTP PYROPHOSPHATASE/METHYLTRANSFERASE PROTEIN-RELATED"/>
    <property type="match status" value="1"/>
</dbReference>
<dbReference type="GO" id="GO:0009117">
    <property type="term" value="P:nucleotide metabolic process"/>
    <property type="evidence" value="ECO:0007669"/>
    <property type="project" value="UniProtKB-KW"/>
</dbReference>
<keyword evidence="6" id="KW-1185">Reference proteome</keyword>
<evidence type="ECO:0000256" key="2">
    <source>
        <dbReference type="ARBA" id="ARBA00022801"/>
    </source>
</evidence>